<dbReference type="RefSeq" id="WP_345473243.1">
    <property type="nucleotide sequence ID" value="NZ_CP125942.1"/>
</dbReference>
<proteinExistence type="predicted"/>
<gene>
    <name evidence="1" type="ORF">QMQ05_04100</name>
</gene>
<evidence type="ECO:0000313" key="2">
    <source>
        <dbReference type="Proteomes" id="UP001486888"/>
    </source>
</evidence>
<dbReference type="KEGG" id="gey:QMQ05_04100"/>
<dbReference type="AlphaFoldDB" id="A0AAU6WFX4"/>
<name>A0AAU6WFX4_9MICC</name>
<sequence>MINASRGVKIFSMVATVGLLAAGCSEPKTELKTLTPTVVPTPSEEQPEIKSLRDVDLGNAIWIDPMLFDGKTSKIHLKDSKGNDEFSSYELGKIVYSDLNGDGVEDAVAELKSTSGNAYWEHYVAWVATDDDPVQVPGEFAYTHNCGSTVTNVEPATDGIKITEYLRSDFQNTACSENGPLKQVRTVGVEQYADDDQYYLVRKDTLGGYGGYCHPEGKGDTIAVSIPVYSAPNAKSKMPLERQAMMGYLAGPDAAGETTEDGQWMLGTVLISDDKSETGMQTRCAWMPTAKNPLYTEGEAVSGNNGQLAG</sequence>
<evidence type="ECO:0008006" key="3">
    <source>
        <dbReference type="Google" id="ProtNLM"/>
    </source>
</evidence>
<reference evidence="1 2" key="1">
    <citation type="submission" date="2023-05" db="EMBL/GenBank/DDBJ databases">
        <title>Glutamicibacter sp. B1, complete genome.</title>
        <authorList>
            <person name="Long Y.H."/>
            <person name="Fang T."/>
            <person name="Li X.Y."/>
        </authorList>
    </citation>
    <scope>NUCLEOTIDE SEQUENCE [LARGE SCALE GENOMIC DNA]</scope>
    <source>
        <strain evidence="1 2">B1</strain>
    </source>
</reference>
<dbReference type="Proteomes" id="UP001486888">
    <property type="component" value="Chromosome"/>
</dbReference>
<organism evidence="1 2">
    <name type="scientific">Glutamicibacter ectropisis</name>
    <dbReference type="NCBI Taxonomy" id="3046593"/>
    <lineage>
        <taxon>Bacteria</taxon>
        <taxon>Bacillati</taxon>
        <taxon>Actinomycetota</taxon>
        <taxon>Actinomycetes</taxon>
        <taxon>Micrococcales</taxon>
        <taxon>Micrococcaceae</taxon>
        <taxon>Glutamicibacter</taxon>
    </lineage>
</organism>
<evidence type="ECO:0000313" key="1">
    <source>
        <dbReference type="EMBL" id="XAO46722.1"/>
    </source>
</evidence>
<dbReference type="EMBL" id="CP125942">
    <property type="protein sequence ID" value="XAO46722.1"/>
    <property type="molecule type" value="Genomic_DNA"/>
</dbReference>
<dbReference type="PROSITE" id="PS51257">
    <property type="entry name" value="PROKAR_LIPOPROTEIN"/>
    <property type="match status" value="1"/>
</dbReference>
<keyword evidence="2" id="KW-1185">Reference proteome</keyword>
<accession>A0AAU6WFX4</accession>
<protein>
    <recommendedName>
        <fullName evidence="3">Lipoprotein</fullName>
    </recommendedName>
</protein>